<dbReference type="Pfam" id="PF07687">
    <property type="entry name" value="M20_dimer"/>
    <property type="match status" value="1"/>
</dbReference>
<proteinExistence type="predicted"/>
<organism evidence="3">
    <name type="scientific">marine metagenome</name>
    <dbReference type="NCBI Taxonomy" id="408172"/>
    <lineage>
        <taxon>unclassified sequences</taxon>
        <taxon>metagenomes</taxon>
        <taxon>ecological metagenomes</taxon>
    </lineage>
</organism>
<evidence type="ECO:0000259" key="2">
    <source>
        <dbReference type="Pfam" id="PF07687"/>
    </source>
</evidence>
<dbReference type="NCBIfam" id="TIGR01879">
    <property type="entry name" value="hydantase"/>
    <property type="match status" value="1"/>
</dbReference>
<dbReference type="GO" id="GO:0016813">
    <property type="term" value="F:hydrolase activity, acting on carbon-nitrogen (but not peptide) bonds, in linear amidines"/>
    <property type="evidence" value="ECO:0007669"/>
    <property type="project" value="InterPro"/>
</dbReference>
<dbReference type="PIRSF" id="PIRSF001235">
    <property type="entry name" value="Amidase_carbamoylase"/>
    <property type="match status" value="1"/>
</dbReference>
<dbReference type="PANTHER" id="PTHR32494:SF5">
    <property type="entry name" value="ALLANTOATE AMIDOHYDROLASE"/>
    <property type="match status" value="1"/>
</dbReference>
<dbReference type="Gene3D" id="3.40.630.10">
    <property type="entry name" value="Zn peptidases"/>
    <property type="match status" value="1"/>
</dbReference>
<dbReference type="AlphaFoldDB" id="A0A381TDR3"/>
<dbReference type="CDD" id="cd03884">
    <property type="entry name" value="M20_bAS"/>
    <property type="match status" value="1"/>
</dbReference>
<keyword evidence="1" id="KW-0378">Hydrolase</keyword>
<accession>A0A381TDR3</accession>
<gene>
    <name evidence="3" type="ORF">METZ01_LOCUS67084</name>
</gene>
<dbReference type="EMBL" id="UINC01004426">
    <property type="protein sequence ID" value="SVA14230.1"/>
    <property type="molecule type" value="Genomic_DNA"/>
</dbReference>
<dbReference type="SUPFAM" id="SSF53187">
    <property type="entry name" value="Zn-dependent exopeptidases"/>
    <property type="match status" value="1"/>
</dbReference>
<dbReference type="InterPro" id="IPR036264">
    <property type="entry name" value="Bact_exopeptidase_dim_dom"/>
</dbReference>
<evidence type="ECO:0000256" key="1">
    <source>
        <dbReference type="ARBA" id="ARBA00022801"/>
    </source>
</evidence>
<dbReference type="PANTHER" id="PTHR32494">
    <property type="entry name" value="ALLANTOATE DEIMINASE-RELATED"/>
    <property type="match status" value="1"/>
</dbReference>
<feature type="domain" description="Peptidase M20 dimerisation" evidence="2">
    <location>
        <begin position="220"/>
        <end position="321"/>
    </location>
</feature>
<dbReference type="InterPro" id="IPR010158">
    <property type="entry name" value="Amidase_Cbmase"/>
</dbReference>
<dbReference type="Gene3D" id="3.30.70.360">
    <property type="match status" value="1"/>
</dbReference>
<dbReference type="InterPro" id="IPR002933">
    <property type="entry name" value="Peptidase_M20"/>
</dbReference>
<dbReference type="SUPFAM" id="SSF55031">
    <property type="entry name" value="Bacterial exopeptidase dimerisation domain"/>
    <property type="match status" value="1"/>
</dbReference>
<dbReference type="InterPro" id="IPR011650">
    <property type="entry name" value="Peptidase_M20_dimer"/>
</dbReference>
<dbReference type="Pfam" id="PF01546">
    <property type="entry name" value="Peptidase_M20"/>
    <property type="match status" value="1"/>
</dbReference>
<protein>
    <recommendedName>
        <fullName evidence="2">Peptidase M20 dimerisation domain-containing protein</fullName>
    </recommendedName>
</protein>
<name>A0A381TDR3_9ZZZZ</name>
<evidence type="ECO:0000313" key="3">
    <source>
        <dbReference type="EMBL" id="SVA14230.1"/>
    </source>
</evidence>
<dbReference type="NCBIfam" id="NF006769">
    <property type="entry name" value="PRK09290.1-3"/>
    <property type="match status" value="1"/>
</dbReference>
<reference evidence="3" key="1">
    <citation type="submission" date="2018-05" db="EMBL/GenBank/DDBJ databases">
        <authorList>
            <person name="Lanie J.A."/>
            <person name="Ng W.-L."/>
            <person name="Kazmierczak K.M."/>
            <person name="Andrzejewski T.M."/>
            <person name="Davidsen T.M."/>
            <person name="Wayne K.J."/>
            <person name="Tettelin H."/>
            <person name="Glass J.I."/>
            <person name="Rusch D."/>
            <person name="Podicherti R."/>
            <person name="Tsui H.-C.T."/>
            <person name="Winkler M.E."/>
        </authorList>
    </citation>
    <scope>NUCLEOTIDE SEQUENCE</scope>
</reference>
<sequence length="415" mass="44586">MKGPVRNIIQFMADFHADGKRLWDTLHQLAEIGGTEAGGVARVALTDADRAGRDQFVEWVTDVGCSIHIDRMGNLFGRREGTDPNRDPVVIGSHLDSQPTGGKFDGAYGVMVGLEILRVLTDHEHITKAPIEVVSWTNEEGARFPPAMLGSGVFGGEFSLEEGLGAVAQDGTVLIDELTRIGYSGSDPCGDRPVGYYLEPHIEQGPILEATNTSVGIVTGVQGIRWYDVSIKGVESHAGTTPMDRRFDAMLSAAQLITTVDEIAKSRPDGRSTVGVIFSTPNSRNTVAGTVDLTIDLRHPDADELSRMNDELVQAANSMNPPASVEQIWYSPPVKFDTDVVEAIRESATHSGFESADIVSGAGHDAVYINRVAPAGMLFIPCEDGLSHNEAENITQEHSTVGAEVTLQAVLRLAD</sequence>